<dbReference type="Pfam" id="PF19652">
    <property type="entry name" value="DUF6155"/>
    <property type="match status" value="1"/>
</dbReference>
<keyword evidence="2" id="KW-1185">Reference proteome</keyword>
<dbReference type="RefSeq" id="WP_258215347.1">
    <property type="nucleotide sequence ID" value="NZ_JANQBD010000016.1"/>
</dbReference>
<evidence type="ECO:0000313" key="2">
    <source>
        <dbReference type="Proteomes" id="UP001300012"/>
    </source>
</evidence>
<sequence>MTKSKKTSIPEIKKSLKSYEKEALISMLMDCYKLSSDVKNYIHILINPDETIEELFEKSKHQIRQEFFPERGLARFRLSHAKKAITDFKNLSNDEVRTIDLMIYYVEVGVDVTNSYGDIDEPFYNSMISMYSNVIKKIVGNEALFHRFNERLETIVRKTAGIGWGFHDELSYLYMEFAAEFEEMLE</sequence>
<protein>
    <submittedName>
        <fullName evidence="1">DUF6155 family protein</fullName>
    </submittedName>
</protein>
<evidence type="ECO:0000313" key="1">
    <source>
        <dbReference type="EMBL" id="MCR8633780.1"/>
    </source>
</evidence>
<dbReference type="EMBL" id="JANQBD010000016">
    <property type="protein sequence ID" value="MCR8633780.1"/>
    <property type="molecule type" value="Genomic_DNA"/>
</dbReference>
<accession>A0ABT1YP62</accession>
<comment type="caution">
    <text evidence="1">The sequence shown here is derived from an EMBL/GenBank/DDBJ whole genome shotgun (WGS) entry which is preliminary data.</text>
</comment>
<reference evidence="1 2" key="1">
    <citation type="submission" date="2022-08" db="EMBL/GenBank/DDBJ databases">
        <title>Paenibacillus endoradicis sp. nov., Paenibacillus radicibacter sp. nov and Paenibacillus pararadicis sp. nov., three cold-adapted plant growth-promoting bacteria isolated from root of Larix gmelinii in Great Khingan.</title>
        <authorList>
            <person name="Xue H."/>
        </authorList>
    </citation>
    <scope>NUCLEOTIDE SEQUENCE [LARGE SCALE GENOMIC DNA]</scope>
    <source>
        <strain evidence="1 2">N5-1-1-5</strain>
    </source>
</reference>
<dbReference type="InterPro" id="IPR046153">
    <property type="entry name" value="DUF6155"/>
</dbReference>
<dbReference type="Proteomes" id="UP001300012">
    <property type="component" value="Unassembled WGS sequence"/>
</dbReference>
<name>A0ABT1YP62_9BACL</name>
<gene>
    <name evidence="1" type="ORF">NV381_21575</name>
</gene>
<proteinExistence type="predicted"/>
<organism evidence="1 2">
    <name type="scientific">Paenibacillus radicis</name>
    <name type="common">ex Xue et al. 2023</name>
    <dbReference type="NCBI Taxonomy" id="2972489"/>
    <lineage>
        <taxon>Bacteria</taxon>
        <taxon>Bacillati</taxon>
        <taxon>Bacillota</taxon>
        <taxon>Bacilli</taxon>
        <taxon>Bacillales</taxon>
        <taxon>Paenibacillaceae</taxon>
        <taxon>Paenibacillus</taxon>
    </lineage>
</organism>